<dbReference type="EMBL" id="WISB01000203">
    <property type="protein sequence ID" value="MQW73338.1"/>
    <property type="molecule type" value="Genomic_DNA"/>
</dbReference>
<comment type="caution">
    <text evidence="1">The sequence shown here is derived from an EMBL/GenBank/DDBJ whole genome shotgun (WGS) entry which is preliminary data.</text>
</comment>
<gene>
    <name evidence="1" type="ORF">GHJ91_30860</name>
</gene>
<reference evidence="1" key="1">
    <citation type="journal article" date="2013" name="Genome Biol.">
        <title>Comparative genomics of the core and accessory genomes of 48 Sinorhizobium strains comprising five genospecies.</title>
        <authorList>
            <person name="Sugawara M."/>
            <person name="Epstein B."/>
            <person name="Badgley B.D."/>
            <person name="Unno T."/>
            <person name="Xu L."/>
            <person name="Reese J."/>
            <person name="Gyaneshwar P."/>
            <person name="Denny R."/>
            <person name="Mudge J."/>
            <person name="Bharti A.K."/>
            <person name="Farmer A.D."/>
            <person name="May G.D."/>
            <person name="Woodward J.E."/>
            <person name="Medigue C."/>
            <person name="Vallenet D."/>
            <person name="Lajus A."/>
            <person name="Rouy Z."/>
            <person name="Martinez-Vaz B."/>
            <person name="Tiffin P."/>
            <person name="Young N.D."/>
            <person name="Sadowsky M.J."/>
        </authorList>
    </citation>
    <scope>NUCLEOTIDE SEQUENCE</scope>
    <source>
        <strain evidence="1">M1</strain>
    </source>
</reference>
<proteinExistence type="predicted"/>
<organism evidence="1">
    <name type="scientific">Sinorhizobium medicae</name>
    <dbReference type="NCBI Taxonomy" id="110321"/>
    <lineage>
        <taxon>Bacteria</taxon>
        <taxon>Pseudomonadati</taxon>
        <taxon>Pseudomonadota</taxon>
        <taxon>Alphaproteobacteria</taxon>
        <taxon>Hyphomicrobiales</taxon>
        <taxon>Rhizobiaceae</taxon>
        <taxon>Sinorhizobium/Ensifer group</taxon>
        <taxon>Sinorhizobium</taxon>
    </lineage>
</organism>
<protein>
    <submittedName>
        <fullName evidence="1">Uncharacterized protein</fullName>
    </submittedName>
</protein>
<evidence type="ECO:0000313" key="1">
    <source>
        <dbReference type="EMBL" id="MQW73338.1"/>
    </source>
</evidence>
<sequence>MKPFFYHGRISSQLLHHVIENSENFELTMRRSVEAFGGSLVNCFFKASSGGEPAGFLLFPNDLSARAWSIFYGSQNGVLESHIERLLDSDDLKALGSQISASKDESTGHRDPGK</sequence>
<name>A0A6G1WUA7_9HYPH</name>
<dbReference type="RefSeq" id="WP_127587147.1">
    <property type="nucleotide sequence ID" value="NZ_RPJX01000031.1"/>
</dbReference>
<accession>A0A6G1WUA7</accession>
<dbReference type="AlphaFoldDB" id="A0A6G1WUA7"/>